<comment type="function">
    <text evidence="1">Catalyzes the reversible cyclization of carbamoyl aspartate to dihydroorotate.</text>
</comment>
<protein>
    <recommendedName>
        <fullName evidence="8">Allantoinase</fullName>
        <ecNumber evidence="8">3.5.2.5</ecNumber>
    </recommendedName>
    <alternativeName>
        <fullName evidence="8">Allantoin-utilizing enzyme</fullName>
    </alternativeName>
</protein>
<evidence type="ECO:0000256" key="6">
    <source>
        <dbReference type="ARBA" id="ARBA00022801"/>
    </source>
</evidence>
<evidence type="ECO:0000256" key="5">
    <source>
        <dbReference type="ARBA" id="ARBA00022723"/>
    </source>
</evidence>
<dbReference type="PROSITE" id="PS00482">
    <property type="entry name" value="DIHYDROOROTASE_1"/>
    <property type="match status" value="1"/>
</dbReference>
<comment type="pathway">
    <text evidence="8">Nitrogen metabolism; (S)-allantoin degradation; allantoate from (S)-allantoin: step 1/1.</text>
</comment>
<evidence type="ECO:0000256" key="7">
    <source>
        <dbReference type="ARBA" id="ARBA00022833"/>
    </source>
</evidence>
<dbReference type="InterPro" id="IPR047604">
    <property type="entry name" value="Allantoinase_bact"/>
</dbReference>
<comment type="PTM">
    <text evidence="8">Carboxylation allows a single lysine to coordinate two zinc ions.</text>
</comment>
<feature type="binding site" evidence="8">
    <location>
        <position position="70"/>
    </location>
    <ligand>
        <name>Zn(2+)</name>
        <dbReference type="ChEBI" id="CHEBI:29105"/>
        <label>1</label>
    </ligand>
</feature>
<accession>A0A559K565</accession>
<dbReference type="SUPFAM" id="SSF51338">
    <property type="entry name" value="Composite domain of metallo-dependent hydrolases"/>
    <property type="match status" value="1"/>
</dbReference>
<feature type="binding site" evidence="8">
    <location>
        <position position="196"/>
    </location>
    <ligand>
        <name>Zn(2+)</name>
        <dbReference type="ChEBI" id="CHEBI:29105"/>
        <label>2</label>
    </ligand>
</feature>
<evidence type="ECO:0000256" key="3">
    <source>
        <dbReference type="ARBA" id="ARBA00011881"/>
    </source>
</evidence>
<dbReference type="GO" id="GO:0008270">
    <property type="term" value="F:zinc ion binding"/>
    <property type="evidence" value="ECO:0007669"/>
    <property type="project" value="InterPro"/>
</dbReference>
<dbReference type="Proteomes" id="UP000317036">
    <property type="component" value="Unassembled WGS sequence"/>
</dbReference>
<evidence type="ECO:0000256" key="1">
    <source>
        <dbReference type="ARBA" id="ARBA00002368"/>
    </source>
</evidence>
<comment type="subunit">
    <text evidence="3 8">Homotetramer.</text>
</comment>
<dbReference type="InterPro" id="IPR006680">
    <property type="entry name" value="Amidohydro-rel"/>
</dbReference>
<dbReference type="AlphaFoldDB" id="A0A559K565"/>
<dbReference type="Pfam" id="PF01979">
    <property type="entry name" value="Amidohydro_1"/>
    <property type="match status" value="1"/>
</dbReference>
<dbReference type="EMBL" id="VNJI01000040">
    <property type="protein sequence ID" value="TVY07246.1"/>
    <property type="molecule type" value="Genomic_DNA"/>
</dbReference>
<dbReference type="SUPFAM" id="SSF51556">
    <property type="entry name" value="Metallo-dependent hydrolases"/>
    <property type="match status" value="1"/>
</dbReference>
<feature type="binding site" description="via carbamate group" evidence="8">
    <location>
        <position position="157"/>
    </location>
    <ligand>
        <name>Zn(2+)</name>
        <dbReference type="ChEBI" id="CHEBI:29105"/>
        <label>1</label>
    </ligand>
</feature>
<dbReference type="GO" id="GO:0050897">
    <property type="term" value="F:cobalt ion binding"/>
    <property type="evidence" value="ECO:0007669"/>
    <property type="project" value="InterPro"/>
</dbReference>
<dbReference type="NCBIfam" id="TIGR03178">
    <property type="entry name" value="allantoinase"/>
    <property type="match status" value="1"/>
</dbReference>
<dbReference type="NCBIfam" id="NF004839">
    <property type="entry name" value="PRK06189.1"/>
    <property type="match status" value="1"/>
</dbReference>
<feature type="modified residue" description="N6-carboxylysine" evidence="8">
    <location>
        <position position="157"/>
    </location>
</feature>
<keyword evidence="5 8" id="KW-0479">Metal-binding</keyword>
<gene>
    <name evidence="8" type="primary">allB</name>
    <name evidence="10" type="ORF">FPZ49_24755</name>
</gene>
<reference evidence="10 11" key="1">
    <citation type="submission" date="2019-07" db="EMBL/GenBank/DDBJ databases">
        <authorList>
            <person name="Kim J."/>
        </authorList>
    </citation>
    <scope>NUCLEOTIDE SEQUENCE [LARGE SCALE GENOMIC DNA]</scope>
    <source>
        <strain evidence="10 11">JC52</strain>
    </source>
</reference>
<feature type="binding site" description="via carbamate group" evidence="8">
    <location>
        <position position="157"/>
    </location>
    <ligand>
        <name>Zn(2+)</name>
        <dbReference type="ChEBI" id="CHEBI:29105"/>
        <label>2</label>
    </ligand>
</feature>
<comment type="cofactor">
    <cofactor evidence="8">
        <name>Zn(2+)</name>
        <dbReference type="ChEBI" id="CHEBI:29105"/>
    </cofactor>
    <text evidence="8">Binds 2 Zn(2+) ions per subunit.</text>
</comment>
<dbReference type="InterPro" id="IPR017593">
    <property type="entry name" value="Allantoinase"/>
</dbReference>
<comment type="similarity">
    <text evidence="8">Belongs to the metallo-dependent hydrolases superfamily. Allantoinase family.</text>
</comment>
<evidence type="ECO:0000256" key="8">
    <source>
        <dbReference type="HAMAP-Rule" id="MF_01645"/>
    </source>
</evidence>
<evidence type="ECO:0000313" key="11">
    <source>
        <dbReference type="Proteomes" id="UP000317036"/>
    </source>
</evidence>
<dbReference type="InterPro" id="IPR032466">
    <property type="entry name" value="Metal_Hydrolase"/>
</dbReference>
<dbReference type="UniPathway" id="UPA00395">
    <property type="reaction ID" value="UER00653"/>
</dbReference>
<dbReference type="GO" id="GO:0005737">
    <property type="term" value="C:cytoplasm"/>
    <property type="evidence" value="ECO:0007669"/>
    <property type="project" value="TreeGrafter"/>
</dbReference>
<comment type="function">
    <text evidence="8">Catalyzes the conversion of allantoin (5-ureidohydantoin) to allantoic acid by hydrolytic cleavage of the five-member hydantoin ring.</text>
</comment>
<evidence type="ECO:0000259" key="9">
    <source>
        <dbReference type="Pfam" id="PF01979"/>
    </source>
</evidence>
<dbReference type="HAMAP" id="MF_01645">
    <property type="entry name" value="Hydantoinase"/>
    <property type="match status" value="1"/>
</dbReference>
<sequence length="481" mass="51268">MGMSISERFDLIVHGGLVVLPDRVAALDIGIRDGKIAALGESLASDADSTATRMLSAHGRYIMPGMVDAHVHFNEPGLNAWEGFATGSASLAAGGCTTYIDMPLNGRPPTVSPEALQLKRNAAHGRSYVDYALWGGLVPGNAEKLRPLAEAGVAGFKAFMSDPGGEGEDIFREVDDWTLYEGMRVIAELGGVLALHAESEPLVSRLAAEAKRAGRHGALDYAASRPVIAELEAVRRALFYAEQTGCALHFVHISSPQAVAAIDLAKRQGLDVTVETCPHYLTLTAEDMARLGPVAKCAPPLRTEEEQQGLWEALANGQIDLIASDHSPCPPDLKQAASGSWFEAWGGISGAQSSLELMVGEGFVKRGISLPHLARMLSENPAKRFGLPSKGAIRIGMDADLALLDLSSGGYTLTAEQLKYKHKQSPYVGRTFHCRVTATLLRGLIIYDISNPLPIIGECLGEWLPRSIGTASTDTDHSNSA</sequence>
<feature type="binding site" evidence="8">
    <location>
        <position position="325"/>
    </location>
    <ligand>
        <name>Zn(2+)</name>
        <dbReference type="ChEBI" id="CHEBI:29105"/>
        <label>1</label>
    </ligand>
</feature>
<feature type="domain" description="Amidohydrolase-related" evidence="9">
    <location>
        <begin position="61"/>
        <end position="443"/>
    </location>
</feature>
<comment type="similarity">
    <text evidence="2">Belongs to the metallo-dependent hydrolases superfamily. DHOase family. Class I DHOase subfamily.</text>
</comment>
<proteinExistence type="inferred from homology"/>
<keyword evidence="4 8" id="KW-0659">Purine metabolism</keyword>
<evidence type="ECO:0000313" key="10">
    <source>
        <dbReference type="EMBL" id="TVY07246.1"/>
    </source>
</evidence>
<dbReference type="PANTHER" id="PTHR43668:SF4">
    <property type="entry name" value="ALLANTOINASE"/>
    <property type="match status" value="1"/>
</dbReference>
<evidence type="ECO:0000256" key="4">
    <source>
        <dbReference type="ARBA" id="ARBA00022631"/>
    </source>
</evidence>
<dbReference type="InterPro" id="IPR011059">
    <property type="entry name" value="Metal-dep_hydrolase_composite"/>
</dbReference>
<organism evidence="10 11">
    <name type="scientific">Paenibacillus cremeus</name>
    <dbReference type="NCBI Taxonomy" id="2163881"/>
    <lineage>
        <taxon>Bacteria</taxon>
        <taxon>Bacillati</taxon>
        <taxon>Bacillota</taxon>
        <taxon>Bacilli</taxon>
        <taxon>Bacillales</taxon>
        <taxon>Paenibacillaceae</taxon>
        <taxon>Paenibacillus</taxon>
    </lineage>
</organism>
<keyword evidence="7 8" id="KW-0862">Zinc</keyword>
<feature type="binding site" evidence="8">
    <location>
        <position position="72"/>
    </location>
    <ligand>
        <name>Zn(2+)</name>
        <dbReference type="ChEBI" id="CHEBI:29105"/>
        <label>1</label>
    </ligand>
</feature>
<evidence type="ECO:0000256" key="2">
    <source>
        <dbReference type="ARBA" id="ARBA00010286"/>
    </source>
</evidence>
<feature type="binding site" evidence="8">
    <location>
        <position position="252"/>
    </location>
    <ligand>
        <name>Zn(2+)</name>
        <dbReference type="ChEBI" id="CHEBI:29105"/>
        <label>2</label>
    </ligand>
</feature>
<dbReference type="GO" id="GO:0004038">
    <property type="term" value="F:allantoinase activity"/>
    <property type="evidence" value="ECO:0007669"/>
    <property type="project" value="UniProtKB-UniRule"/>
</dbReference>
<dbReference type="InterPro" id="IPR002195">
    <property type="entry name" value="Dihydroorotase_CS"/>
</dbReference>
<dbReference type="InterPro" id="IPR050138">
    <property type="entry name" value="DHOase/Allantoinase_Hydrolase"/>
</dbReference>
<keyword evidence="11" id="KW-1185">Reference proteome</keyword>
<keyword evidence="6 8" id="KW-0378">Hydrolase</keyword>
<dbReference type="Gene3D" id="3.20.20.140">
    <property type="entry name" value="Metal-dependent hydrolases"/>
    <property type="match status" value="1"/>
</dbReference>
<comment type="catalytic activity">
    <reaction evidence="8">
        <text>(S)-allantoin + H2O = allantoate + H(+)</text>
        <dbReference type="Rhea" id="RHEA:17029"/>
        <dbReference type="ChEBI" id="CHEBI:15377"/>
        <dbReference type="ChEBI" id="CHEBI:15378"/>
        <dbReference type="ChEBI" id="CHEBI:15678"/>
        <dbReference type="ChEBI" id="CHEBI:17536"/>
        <dbReference type="EC" id="3.5.2.5"/>
    </reaction>
</comment>
<dbReference type="EC" id="3.5.2.5" evidence="8"/>
<dbReference type="GO" id="GO:0000256">
    <property type="term" value="P:allantoin catabolic process"/>
    <property type="evidence" value="ECO:0007669"/>
    <property type="project" value="UniProtKB-UniRule"/>
</dbReference>
<dbReference type="GO" id="GO:0006145">
    <property type="term" value="P:purine nucleobase catabolic process"/>
    <property type="evidence" value="ECO:0007669"/>
    <property type="project" value="TreeGrafter"/>
</dbReference>
<name>A0A559K565_9BACL</name>
<dbReference type="PANTHER" id="PTHR43668">
    <property type="entry name" value="ALLANTOINASE"/>
    <property type="match status" value="1"/>
</dbReference>
<dbReference type="OrthoDB" id="9765462at2"/>
<comment type="caution">
    <text evidence="10">The sequence shown here is derived from an EMBL/GenBank/DDBJ whole genome shotgun (WGS) entry which is preliminary data.</text>
</comment>
<dbReference type="Gene3D" id="2.30.40.10">
    <property type="entry name" value="Urease, subunit C, domain 1"/>
    <property type="match status" value="1"/>
</dbReference>